<feature type="signal peptide" evidence="3">
    <location>
        <begin position="1"/>
        <end position="28"/>
    </location>
</feature>
<dbReference type="Gene3D" id="3.10.450.50">
    <property type="match status" value="1"/>
</dbReference>
<feature type="chain" id="PRO_5045290734" evidence="3">
    <location>
        <begin position="29"/>
        <end position="172"/>
    </location>
</feature>
<keyword evidence="3" id="KW-0732">Signal</keyword>
<proteinExistence type="predicted"/>
<gene>
    <name evidence="4" type="ORF">K1Y72_04700</name>
</gene>
<keyword evidence="2" id="KW-0472">Membrane</keyword>
<evidence type="ECO:0000256" key="2">
    <source>
        <dbReference type="ARBA" id="ARBA00023136"/>
    </source>
</evidence>
<comment type="caution">
    <text evidence="4">The sequence shown here is derived from an EMBL/GenBank/DDBJ whole genome shotgun (WGS) entry which is preliminary data.</text>
</comment>
<dbReference type="SUPFAM" id="SSF54427">
    <property type="entry name" value="NTF2-like"/>
    <property type="match status" value="1"/>
</dbReference>
<reference evidence="4 5" key="1">
    <citation type="submission" date="2021-07" db="EMBL/GenBank/DDBJ databases">
        <title>Actinomadura sp. PM05-2 isolated from lichen.</title>
        <authorList>
            <person name="Somphong A."/>
            <person name="Phongsopitanun W."/>
            <person name="Tanasupawat S."/>
            <person name="Peongsungnone V."/>
        </authorList>
    </citation>
    <scope>NUCLEOTIDE SEQUENCE [LARGE SCALE GENOMIC DNA]</scope>
    <source>
        <strain evidence="4 5">PM05-2</strain>
    </source>
</reference>
<dbReference type="RefSeq" id="WP_220163517.1">
    <property type="nucleotide sequence ID" value="NZ_JAIBOA010000002.1"/>
</dbReference>
<dbReference type="PANTHER" id="PTHR37042:SF4">
    <property type="entry name" value="OUTER MEMBRANE PROTEIN RV1973"/>
    <property type="match status" value="1"/>
</dbReference>
<dbReference type="EMBL" id="JAIBOA010000002">
    <property type="protein sequence ID" value="MBW8481660.1"/>
    <property type="molecule type" value="Genomic_DNA"/>
</dbReference>
<evidence type="ECO:0000313" key="4">
    <source>
        <dbReference type="EMBL" id="MBW8481660.1"/>
    </source>
</evidence>
<accession>A0ABS7FN59</accession>
<keyword evidence="5" id="KW-1185">Reference proteome</keyword>
<dbReference type="Proteomes" id="UP000774570">
    <property type="component" value="Unassembled WGS sequence"/>
</dbReference>
<evidence type="ECO:0000256" key="3">
    <source>
        <dbReference type="SAM" id="SignalP"/>
    </source>
</evidence>
<sequence>MNLPTGPLRAPAALGAAAVALAGFAVLAHQKADALRGGAAVRNVALTDNARTSEVKGAVTQIVNGVFSYAYTDPARTAAAVKASLTGAATGQYAALFAKVGQQGPARKLVLTTTVTDSAVTSLRGDRAHLIVYADQRSTGAADGRTAYAAALLTVDAVRTGGHWKIASLRTF</sequence>
<dbReference type="PANTHER" id="PTHR37042">
    <property type="entry name" value="OUTER MEMBRANE PROTEIN RV1973"/>
    <property type="match status" value="1"/>
</dbReference>
<protein>
    <submittedName>
        <fullName evidence="4">Nuclear transport factor 2 family protein</fullName>
    </submittedName>
</protein>
<organism evidence="4 5">
    <name type="scientific">Actinomadura parmotrematis</name>
    <dbReference type="NCBI Taxonomy" id="2864039"/>
    <lineage>
        <taxon>Bacteria</taxon>
        <taxon>Bacillati</taxon>
        <taxon>Actinomycetota</taxon>
        <taxon>Actinomycetes</taxon>
        <taxon>Streptosporangiales</taxon>
        <taxon>Thermomonosporaceae</taxon>
        <taxon>Actinomadura</taxon>
    </lineage>
</organism>
<dbReference type="InterPro" id="IPR032710">
    <property type="entry name" value="NTF2-like_dom_sf"/>
</dbReference>
<evidence type="ECO:0000313" key="5">
    <source>
        <dbReference type="Proteomes" id="UP000774570"/>
    </source>
</evidence>
<comment type="subcellular location">
    <subcellularLocation>
        <location evidence="1">Membrane</location>
    </subcellularLocation>
</comment>
<evidence type="ECO:0000256" key="1">
    <source>
        <dbReference type="ARBA" id="ARBA00004370"/>
    </source>
</evidence>
<name>A0ABS7FN59_9ACTN</name>